<dbReference type="OrthoDB" id="7949130at2"/>
<dbReference type="Proteomes" id="UP000183299">
    <property type="component" value="Unassembled WGS sequence"/>
</dbReference>
<feature type="transmembrane region" description="Helical" evidence="1">
    <location>
        <begin position="127"/>
        <end position="146"/>
    </location>
</feature>
<dbReference type="STRING" id="576117.SAMN04488138_1276"/>
<name>A0A1I3WKE1_9RHOB</name>
<dbReference type="AlphaFoldDB" id="A0A1I3WKE1"/>
<dbReference type="PIRSF" id="PIRSF033239">
    <property type="entry name" value="ExoD"/>
    <property type="match status" value="1"/>
</dbReference>
<reference evidence="2 3" key="1">
    <citation type="submission" date="2016-10" db="EMBL/GenBank/DDBJ databases">
        <authorList>
            <person name="de Groot N.N."/>
        </authorList>
    </citation>
    <scope>NUCLEOTIDE SEQUENCE [LARGE SCALE GENOMIC DNA]</scope>
    <source>
        <strain evidence="2 3">CGMCC 1.8891</strain>
    </source>
</reference>
<protein>
    <submittedName>
        <fullName evidence="2">Uncharacterized conserved protein</fullName>
    </submittedName>
</protein>
<keyword evidence="1" id="KW-0472">Membrane</keyword>
<dbReference type="RefSeq" id="WP_066606653.1">
    <property type="nucleotide sequence ID" value="NZ_FORY01000027.1"/>
</dbReference>
<dbReference type="GeneID" id="98666781"/>
<keyword evidence="1" id="KW-0812">Transmembrane</keyword>
<feature type="transmembrane region" description="Helical" evidence="1">
    <location>
        <begin position="174"/>
        <end position="193"/>
    </location>
</feature>
<evidence type="ECO:0000256" key="1">
    <source>
        <dbReference type="SAM" id="Phobius"/>
    </source>
</evidence>
<accession>A0A1I3WKE1</accession>
<proteinExistence type="predicted"/>
<evidence type="ECO:0000313" key="2">
    <source>
        <dbReference type="EMBL" id="SFK07998.1"/>
    </source>
</evidence>
<dbReference type="Pfam" id="PF06055">
    <property type="entry name" value="ExoD"/>
    <property type="match status" value="1"/>
</dbReference>
<dbReference type="InterPro" id="IPR010331">
    <property type="entry name" value="ExoD"/>
</dbReference>
<dbReference type="PANTHER" id="PTHR41795:SF1">
    <property type="entry name" value="EXOPOLYSACCHARIDE SYNTHESIS PROTEIN"/>
    <property type="match status" value="1"/>
</dbReference>
<evidence type="ECO:0000313" key="3">
    <source>
        <dbReference type="Proteomes" id="UP000183299"/>
    </source>
</evidence>
<dbReference type="PANTHER" id="PTHR41795">
    <property type="entry name" value="EXOPOLYSACCHARIDE SYNTHESIS PROTEIN"/>
    <property type="match status" value="1"/>
</dbReference>
<keyword evidence="3" id="KW-1185">Reference proteome</keyword>
<feature type="transmembrane region" description="Helical" evidence="1">
    <location>
        <begin position="63"/>
        <end position="82"/>
    </location>
</feature>
<organism evidence="2 3">
    <name type="scientific">Celeribacter halophilus</name>
    <dbReference type="NCBI Taxonomy" id="576117"/>
    <lineage>
        <taxon>Bacteria</taxon>
        <taxon>Pseudomonadati</taxon>
        <taxon>Pseudomonadota</taxon>
        <taxon>Alphaproteobacteria</taxon>
        <taxon>Rhodobacterales</taxon>
        <taxon>Roseobacteraceae</taxon>
        <taxon>Celeribacter</taxon>
    </lineage>
</organism>
<keyword evidence="1" id="KW-1133">Transmembrane helix</keyword>
<dbReference type="EMBL" id="FORY01000027">
    <property type="protein sequence ID" value="SFK07998.1"/>
    <property type="molecule type" value="Genomic_DNA"/>
</dbReference>
<gene>
    <name evidence="2" type="ORF">SAMN04488138_1276</name>
</gene>
<feature type="transmembrane region" description="Helical" evidence="1">
    <location>
        <begin position="38"/>
        <end position="57"/>
    </location>
</feature>
<sequence>MTRENTHALSDVLDQLEDGLTDEQVCVRDIVDASGRSSFASLILIFALICTSPASTIPGLTTATALIVFSLTTQLILGKKSVWLPDFIMRRRVSRKTIVDGIAWLRQPVRFVERFLKVRFTIVFERPWLWGSLSLILCLTLFMPFMEVIPTSGSIASGAIAMFGAGLLARDGVLVVISIAELSVVPLVIWQVGFV</sequence>